<dbReference type="GO" id="GO:0003677">
    <property type="term" value="F:DNA binding"/>
    <property type="evidence" value="ECO:0007669"/>
    <property type="project" value="InterPro"/>
</dbReference>
<dbReference type="AlphaFoldDB" id="A0AA88I7Y8"/>
<keyword evidence="1" id="KW-0539">Nucleus</keyword>
<dbReference type="InterPro" id="IPR006578">
    <property type="entry name" value="MADF-dom"/>
</dbReference>
<protein>
    <submittedName>
        <fullName evidence="5">Uncharacterized protein</fullName>
    </submittedName>
</protein>
<name>A0AA88I7Y8_ARTSF</name>
<dbReference type="PANTHER" id="PTHR12243:SF67">
    <property type="entry name" value="COREPRESSOR OF PANGOLIN, ISOFORM A-RELATED"/>
    <property type="match status" value="1"/>
</dbReference>
<proteinExistence type="predicted"/>
<dbReference type="PROSITE" id="PS51029">
    <property type="entry name" value="MADF"/>
    <property type="match status" value="1"/>
</dbReference>
<reference evidence="5" key="1">
    <citation type="submission" date="2023-07" db="EMBL/GenBank/DDBJ databases">
        <title>Chromosome-level genome assembly of Artemia franciscana.</title>
        <authorList>
            <person name="Jo E."/>
        </authorList>
    </citation>
    <scope>NUCLEOTIDE SEQUENCE</scope>
    <source>
        <tissue evidence="5">Whole body</tissue>
    </source>
</reference>
<feature type="domain" description="MADF" evidence="3">
    <location>
        <begin position="7"/>
        <end position="104"/>
    </location>
</feature>
<dbReference type="PROSITE" id="PS51031">
    <property type="entry name" value="BESS"/>
    <property type="match status" value="1"/>
</dbReference>
<sequence>MDVFDEQIIEFVEARKYLYSSKDPGFKDRQLKQNSWESLSQSFASVGKDISVTELVKKWGNLRDRYVRLKKKGKAPSGSSADSSLKPEERKLVEKMNFLHSHIVERSRKTTGNTVQRESGITSENPLDYTTTIFADSHDSTFLQSADNQESEFSQSAETSLQNSDGVVNIDGVFDFITPRKETFMANESSASSFHQNATTPPPGTSKRKRTVSADSSDLNKILTDYFKQRSCKKNNTDSNLDQHDPDKYFLQSLLPHLKKVPDDLMLDCQLDILQTIKKYI</sequence>
<dbReference type="InterPro" id="IPR039353">
    <property type="entry name" value="TF_Adf1"/>
</dbReference>
<dbReference type="SMART" id="SM00595">
    <property type="entry name" value="MADF"/>
    <property type="match status" value="1"/>
</dbReference>
<accession>A0AA88I7Y8</accession>
<dbReference type="Pfam" id="PF02944">
    <property type="entry name" value="BESS"/>
    <property type="match status" value="1"/>
</dbReference>
<dbReference type="Proteomes" id="UP001187531">
    <property type="component" value="Unassembled WGS sequence"/>
</dbReference>
<feature type="domain" description="BESS" evidence="4">
    <location>
        <begin position="244"/>
        <end position="281"/>
    </location>
</feature>
<dbReference type="InterPro" id="IPR004210">
    <property type="entry name" value="BESS_motif"/>
</dbReference>
<feature type="region of interest" description="Disordered" evidence="2">
    <location>
        <begin position="187"/>
        <end position="215"/>
    </location>
</feature>
<keyword evidence="6" id="KW-1185">Reference proteome</keyword>
<evidence type="ECO:0000259" key="3">
    <source>
        <dbReference type="PROSITE" id="PS51029"/>
    </source>
</evidence>
<evidence type="ECO:0000256" key="1">
    <source>
        <dbReference type="PROSITE-ProRule" id="PRU00371"/>
    </source>
</evidence>
<dbReference type="GO" id="GO:0005667">
    <property type="term" value="C:transcription regulator complex"/>
    <property type="evidence" value="ECO:0007669"/>
    <property type="project" value="TreeGrafter"/>
</dbReference>
<organism evidence="5 6">
    <name type="scientific">Artemia franciscana</name>
    <name type="common">Brine shrimp</name>
    <name type="synonym">Artemia sanfranciscana</name>
    <dbReference type="NCBI Taxonomy" id="6661"/>
    <lineage>
        <taxon>Eukaryota</taxon>
        <taxon>Metazoa</taxon>
        <taxon>Ecdysozoa</taxon>
        <taxon>Arthropoda</taxon>
        <taxon>Crustacea</taxon>
        <taxon>Branchiopoda</taxon>
        <taxon>Anostraca</taxon>
        <taxon>Artemiidae</taxon>
        <taxon>Artemia</taxon>
    </lineage>
</organism>
<comment type="caution">
    <text evidence="5">The sequence shown here is derived from an EMBL/GenBank/DDBJ whole genome shotgun (WGS) entry which is preliminary data.</text>
</comment>
<feature type="compositionally biased region" description="Polar residues" evidence="2">
    <location>
        <begin position="187"/>
        <end position="199"/>
    </location>
</feature>
<evidence type="ECO:0000259" key="4">
    <source>
        <dbReference type="PROSITE" id="PS51031"/>
    </source>
</evidence>
<dbReference type="EMBL" id="JAVRJZ010000005">
    <property type="protein sequence ID" value="KAK2723079.1"/>
    <property type="molecule type" value="Genomic_DNA"/>
</dbReference>
<dbReference type="PANTHER" id="PTHR12243">
    <property type="entry name" value="MADF DOMAIN TRANSCRIPTION FACTOR"/>
    <property type="match status" value="1"/>
</dbReference>
<dbReference type="Pfam" id="PF10545">
    <property type="entry name" value="MADF_DNA_bdg"/>
    <property type="match status" value="1"/>
</dbReference>
<dbReference type="GO" id="GO:0005634">
    <property type="term" value="C:nucleus"/>
    <property type="evidence" value="ECO:0007669"/>
    <property type="project" value="UniProtKB-SubCell"/>
</dbReference>
<gene>
    <name evidence="5" type="ORF">QYM36_003319</name>
</gene>
<evidence type="ECO:0000313" key="6">
    <source>
        <dbReference type="Proteomes" id="UP001187531"/>
    </source>
</evidence>
<comment type="subcellular location">
    <subcellularLocation>
        <location evidence="1">Nucleus</location>
    </subcellularLocation>
</comment>
<dbReference type="GO" id="GO:0006357">
    <property type="term" value="P:regulation of transcription by RNA polymerase II"/>
    <property type="evidence" value="ECO:0007669"/>
    <property type="project" value="TreeGrafter"/>
</dbReference>
<evidence type="ECO:0000256" key="2">
    <source>
        <dbReference type="SAM" id="MobiDB-lite"/>
    </source>
</evidence>
<evidence type="ECO:0000313" key="5">
    <source>
        <dbReference type="EMBL" id="KAK2723079.1"/>
    </source>
</evidence>